<name>K0YE83_9CORY</name>
<feature type="non-terminal residue" evidence="2">
    <location>
        <position position="131"/>
    </location>
</feature>
<protein>
    <recommendedName>
        <fullName evidence="4">Type VII secretion integral membrane protein EccD</fullName>
    </recommendedName>
</protein>
<gene>
    <name evidence="2" type="ORF">HMPREF9719_01519</name>
</gene>
<evidence type="ECO:0000313" key="2">
    <source>
        <dbReference type="EMBL" id="EJZ81561.1"/>
    </source>
</evidence>
<dbReference type="Proteomes" id="UP000006078">
    <property type="component" value="Unassembled WGS sequence"/>
</dbReference>
<evidence type="ECO:0008006" key="4">
    <source>
        <dbReference type="Google" id="ProtNLM"/>
    </source>
</evidence>
<dbReference type="HOGENOM" id="CLU_1942712_0_0_11"/>
<feature type="region of interest" description="Disordered" evidence="1">
    <location>
        <begin position="63"/>
        <end position="110"/>
    </location>
</feature>
<proteinExistence type="predicted"/>
<evidence type="ECO:0000313" key="3">
    <source>
        <dbReference type="Proteomes" id="UP000006078"/>
    </source>
</evidence>
<sequence>MDIDRGIRVTLRFSAGRTTSSIDLAIPPASSLAEVVEEAAGLARAPRIDRPWQAQSAAGVPLDEHTPVGELPLPHGSIVVLSPERPRTPPVARDAAEAAADATAELGSPVDKERAAQAAALGGLGALAAAG</sequence>
<dbReference type="STRING" id="29321.AAV33_06560"/>
<keyword evidence="3" id="KW-1185">Reference proteome</keyword>
<reference evidence="2 3" key="1">
    <citation type="submission" date="2012-08" db="EMBL/GenBank/DDBJ databases">
        <title>The Genome Sequence of Turicella otitidis ATCC 51513.</title>
        <authorList>
            <consortium name="The Broad Institute Genome Sequencing Platform"/>
            <person name="Earl A."/>
            <person name="Ward D."/>
            <person name="Feldgarden M."/>
            <person name="Gevers D."/>
            <person name="Huys G."/>
            <person name="Walker B."/>
            <person name="Young S.K."/>
            <person name="Zeng Q."/>
            <person name="Gargeya S."/>
            <person name="Fitzgerald M."/>
            <person name="Haas B."/>
            <person name="Abouelleil A."/>
            <person name="Alvarado L."/>
            <person name="Arachchi H.M."/>
            <person name="Berlin A.M."/>
            <person name="Chapman S.B."/>
            <person name="Goldberg J."/>
            <person name="Griggs A."/>
            <person name="Gujja S."/>
            <person name="Hansen M."/>
            <person name="Howarth C."/>
            <person name="Imamovic A."/>
            <person name="Larimer J."/>
            <person name="McCowen C."/>
            <person name="Montmayeur A."/>
            <person name="Murphy C."/>
            <person name="Neiman D."/>
            <person name="Pearson M."/>
            <person name="Priest M."/>
            <person name="Roberts A."/>
            <person name="Saif S."/>
            <person name="Shea T."/>
            <person name="Sisk P."/>
            <person name="Sykes S."/>
            <person name="Wortman J."/>
            <person name="Nusbaum C."/>
            <person name="Birren B."/>
        </authorList>
    </citation>
    <scope>NUCLEOTIDE SEQUENCE [LARGE SCALE GENOMIC DNA]</scope>
    <source>
        <strain evidence="2 3">ATCC 51513</strain>
    </source>
</reference>
<comment type="caution">
    <text evidence="2">The sequence shown here is derived from an EMBL/GenBank/DDBJ whole genome shotgun (WGS) entry which is preliminary data.</text>
</comment>
<dbReference type="EMBL" id="AHAE01000072">
    <property type="protein sequence ID" value="EJZ81561.1"/>
    <property type="molecule type" value="Genomic_DNA"/>
</dbReference>
<evidence type="ECO:0000256" key="1">
    <source>
        <dbReference type="SAM" id="MobiDB-lite"/>
    </source>
</evidence>
<accession>K0YE83</accession>
<organism evidence="2 3">
    <name type="scientific">Corynebacterium otitidis ATCC 51513</name>
    <dbReference type="NCBI Taxonomy" id="883169"/>
    <lineage>
        <taxon>Bacteria</taxon>
        <taxon>Bacillati</taxon>
        <taxon>Actinomycetota</taxon>
        <taxon>Actinomycetes</taxon>
        <taxon>Mycobacteriales</taxon>
        <taxon>Corynebacteriaceae</taxon>
        <taxon>Corynebacterium</taxon>
    </lineage>
</organism>
<dbReference type="AlphaFoldDB" id="K0YE83"/>